<dbReference type="RefSeq" id="XP_016765449.1">
    <property type="nucleotide sequence ID" value="XM_016903616.1"/>
</dbReference>
<organism evidence="1 2">
    <name type="scientific">Sphaerulina musiva (strain SO2202)</name>
    <name type="common">Poplar stem canker fungus</name>
    <name type="synonym">Septoria musiva</name>
    <dbReference type="NCBI Taxonomy" id="692275"/>
    <lineage>
        <taxon>Eukaryota</taxon>
        <taxon>Fungi</taxon>
        <taxon>Dikarya</taxon>
        <taxon>Ascomycota</taxon>
        <taxon>Pezizomycotina</taxon>
        <taxon>Dothideomycetes</taxon>
        <taxon>Dothideomycetidae</taxon>
        <taxon>Mycosphaerellales</taxon>
        <taxon>Mycosphaerellaceae</taxon>
        <taxon>Sphaerulina</taxon>
    </lineage>
</organism>
<sequence length="148" mass="16863">MAISKKMRDITDRSRLWSQVLKLLKKIPQDSLVLLMFLTSIARRLEQGGMTIDGHEPSRHLLKGLWPCALASSEDPLAGQRISRLLVQHCDDFPAAFPVVLQAVNYRFASGKRYNVLALIAENKRYKTGTRGVHEIAMAEHSHRPFQW</sequence>
<proteinExistence type="predicted"/>
<evidence type="ECO:0000313" key="2">
    <source>
        <dbReference type="Proteomes" id="UP000016931"/>
    </source>
</evidence>
<dbReference type="AlphaFoldDB" id="N1QMS2"/>
<keyword evidence="2" id="KW-1185">Reference proteome</keyword>
<protein>
    <submittedName>
        <fullName evidence="1">Uncharacterized protein</fullName>
    </submittedName>
</protein>
<name>N1QMS2_SPHMS</name>
<accession>N1QMS2</accession>
<dbReference type="EMBL" id="KB456260">
    <property type="protein sequence ID" value="EMF17328.1"/>
    <property type="molecule type" value="Genomic_DNA"/>
</dbReference>
<evidence type="ECO:0000313" key="1">
    <source>
        <dbReference type="EMBL" id="EMF17328.1"/>
    </source>
</evidence>
<reference evidence="1 2" key="1">
    <citation type="journal article" date="2012" name="PLoS Pathog.">
        <title>Diverse lifestyles and strategies of plant pathogenesis encoded in the genomes of eighteen Dothideomycetes fungi.</title>
        <authorList>
            <person name="Ohm R.A."/>
            <person name="Feau N."/>
            <person name="Henrissat B."/>
            <person name="Schoch C.L."/>
            <person name="Horwitz B.A."/>
            <person name="Barry K.W."/>
            <person name="Condon B.J."/>
            <person name="Copeland A.C."/>
            <person name="Dhillon B."/>
            <person name="Glaser F."/>
            <person name="Hesse C.N."/>
            <person name="Kosti I."/>
            <person name="LaButti K."/>
            <person name="Lindquist E.A."/>
            <person name="Lucas S."/>
            <person name="Salamov A.A."/>
            <person name="Bradshaw R.E."/>
            <person name="Ciuffetti L."/>
            <person name="Hamelin R.C."/>
            <person name="Kema G.H.J."/>
            <person name="Lawrence C."/>
            <person name="Scott J.A."/>
            <person name="Spatafora J.W."/>
            <person name="Turgeon B.G."/>
            <person name="de Wit P.J.G.M."/>
            <person name="Zhong S."/>
            <person name="Goodwin S.B."/>
            <person name="Grigoriev I.V."/>
        </authorList>
    </citation>
    <scope>NUCLEOTIDE SEQUENCE [LARGE SCALE GENOMIC DNA]</scope>
    <source>
        <strain evidence="1 2">SO2202</strain>
    </source>
</reference>
<dbReference type="Proteomes" id="UP000016931">
    <property type="component" value="Unassembled WGS sequence"/>
</dbReference>
<dbReference type="GeneID" id="27900753"/>
<dbReference type="HOGENOM" id="CLU_1759935_0_0_1"/>
<gene>
    <name evidence="1" type="ORF">SEPMUDRAFT_146380</name>
</gene>
<dbReference type="OrthoDB" id="3641845at2759"/>